<dbReference type="FunCoup" id="B4JIG0">
    <property type="interactions" value="51"/>
</dbReference>
<keyword evidence="2" id="KW-0547">Nucleotide-binding</keyword>
<dbReference type="Gene3D" id="3.30.930.10">
    <property type="entry name" value="Bira Bifunctional Protein, Domain 2"/>
    <property type="match status" value="1"/>
</dbReference>
<dbReference type="HOGENOM" id="CLU_031998_0_0_1"/>
<dbReference type="InParanoid" id="B4JIG0"/>
<dbReference type="GO" id="GO:0070158">
    <property type="term" value="P:mitochondrial seryl-tRNA aminoacylation"/>
    <property type="evidence" value="ECO:0007669"/>
    <property type="project" value="EnsemblMetazoa"/>
</dbReference>
<dbReference type="GO" id="GO:0005759">
    <property type="term" value="C:mitochondrial matrix"/>
    <property type="evidence" value="ECO:0007669"/>
    <property type="project" value="EnsemblMetazoa"/>
</dbReference>
<evidence type="ECO:0000256" key="1">
    <source>
        <dbReference type="PIRSR" id="PIRSR001529-1"/>
    </source>
</evidence>
<dbReference type="EMBL" id="CH916369">
    <property type="protein sequence ID" value="EDV93041.1"/>
    <property type="molecule type" value="Genomic_DNA"/>
</dbReference>
<evidence type="ECO:0000313" key="5">
    <source>
        <dbReference type="EMBL" id="EDV93041.1"/>
    </source>
</evidence>
<keyword evidence="6" id="KW-1185">Reference proteome</keyword>
<keyword evidence="2" id="KW-0067">ATP-binding</keyword>
<evidence type="ECO:0000256" key="2">
    <source>
        <dbReference type="PIRSR" id="PIRSR001529-2"/>
    </source>
</evidence>
<feature type="coiled-coil region" evidence="3">
    <location>
        <begin position="74"/>
        <end position="128"/>
    </location>
</feature>
<dbReference type="InterPro" id="IPR042103">
    <property type="entry name" value="SerRS_1_N_sf"/>
</dbReference>
<evidence type="ECO:0000313" key="6">
    <source>
        <dbReference type="Proteomes" id="UP000001070"/>
    </source>
</evidence>
<feature type="binding site" evidence="1">
    <location>
        <position position="293"/>
    </location>
    <ligand>
        <name>L-serine</name>
        <dbReference type="ChEBI" id="CHEBI:33384"/>
    </ligand>
</feature>
<dbReference type="KEGG" id="dgr:6563852"/>
<gene>
    <name evidence="5" type="primary">Dgri\GH19093</name>
    <name evidence="5" type="ORF">Dgri_GH19093</name>
</gene>
<dbReference type="PROSITE" id="PS50862">
    <property type="entry name" value="AA_TRNA_LIGASE_II"/>
    <property type="match status" value="1"/>
</dbReference>
<dbReference type="SUPFAM" id="SSF46589">
    <property type="entry name" value="tRNA-binding arm"/>
    <property type="match status" value="1"/>
</dbReference>
<feature type="binding site" evidence="2">
    <location>
        <begin position="293"/>
        <end position="295"/>
    </location>
    <ligand>
        <name>ATP</name>
        <dbReference type="ChEBI" id="CHEBI:30616"/>
    </ligand>
</feature>
<dbReference type="GO" id="GO:0004828">
    <property type="term" value="F:serine-tRNA ligase activity"/>
    <property type="evidence" value="ECO:0007669"/>
    <property type="project" value="InterPro"/>
</dbReference>
<dbReference type="FunFam" id="3.30.930.10:FF:000157">
    <property type="entry name" value="Seryl-tRNA synthetase, putative"/>
    <property type="match status" value="1"/>
</dbReference>
<dbReference type="AlphaFoldDB" id="B4JIG0"/>
<accession>B4JIG0</accession>
<dbReference type="PIRSF" id="PIRSF001529">
    <property type="entry name" value="Ser-tRNA-synth_IIa"/>
    <property type="match status" value="1"/>
</dbReference>
<keyword evidence="3" id="KW-0175">Coiled coil</keyword>
<reference evidence="5 6" key="1">
    <citation type="journal article" date="2007" name="Nature">
        <title>Evolution of genes and genomes on the Drosophila phylogeny.</title>
        <authorList>
            <consortium name="Drosophila 12 Genomes Consortium"/>
            <person name="Clark A.G."/>
            <person name="Eisen M.B."/>
            <person name="Smith D.R."/>
            <person name="Bergman C.M."/>
            <person name="Oliver B."/>
            <person name="Markow T.A."/>
            <person name="Kaufman T.C."/>
            <person name="Kellis M."/>
            <person name="Gelbart W."/>
            <person name="Iyer V.N."/>
            <person name="Pollard D.A."/>
            <person name="Sackton T.B."/>
            <person name="Larracuente A.M."/>
            <person name="Singh N.D."/>
            <person name="Abad J.P."/>
            <person name="Abt D.N."/>
            <person name="Adryan B."/>
            <person name="Aguade M."/>
            <person name="Akashi H."/>
            <person name="Anderson W.W."/>
            <person name="Aquadro C.F."/>
            <person name="Ardell D.H."/>
            <person name="Arguello R."/>
            <person name="Artieri C.G."/>
            <person name="Barbash D.A."/>
            <person name="Barker D."/>
            <person name="Barsanti P."/>
            <person name="Batterham P."/>
            <person name="Batzoglou S."/>
            <person name="Begun D."/>
            <person name="Bhutkar A."/>
            <person name="Blanco E."/>
            <person name="Bosak S.A."/>
            <person name="Bradley R.K."/>
            <person name="Brand A.D."/>
            <person name="Brent M.R."/>
            <person name="Brooks A.N."/>
            <person name="Brown R.H."/>
            <person name="Butlin R.K."/>
            <person name="Caggese C."/>
            <person name="Calvi B.R."/>
            <person name="Bernardo de Carvalho A."/>
            <person name="Caspi A."/>
            <person name="Castrezana S."/>
            <person name="Celniker S.E."/>
            <person name="Chang J.L."/>
            <person name="Chapple C."/>
            <person name="Chatterji S."/>
            <person name="Chinwalla A."/>
            <person name="Civetta A."/>
            <person name="Clifton S.W."/>
            <person name="Comeron J.M."/>
            <person name="Costello J.C."/>
            <person name="Coyne J.A."/>
            <person name="Daub J."/>
            <person name="David R.G."/>
            <person name="Delcher A.L."/>
            <person name="Delehaunty K."/>
            <person name="Do C.B."/>
            <person name="Ebling H."/>
            <person name="Edwards K."/>
            <person name="Eickbush T."/>
            <person name="Evans J.D."/>
            <person name="Filipski A."/>
            <person name="Findeiss S."/>
            <person name="Freyhult E."/>
            <person name="Fulton L."/>
            <person name="Fulton R."/>
            <person name="Garcia A.C."/>
            <person name="Gardiner A."/>
            <person name="Garfield D.A."/>
            <person name="Garvin B.E."/>
            <person name="Gibson G."/>
            <person name="Gilbert D."/>
            <person name="Gnerre S."/>
            <person name="Godfrey J."/>
            <person name="Good R."/>
            <person name="Gotea V."/>
            <person name="Gravely B."/>
            <person name="Greenberg A.J."/>
            <person name="Griffiths-Jones S."/>
            <person name="Gross S."/>
            <person name="Guigo R."/>
            <person name="Gustafson E.A."/>
            <person name="Haerty W."/>
            <person name="Hahn M.W."/>
            <person name="Halligan D.L."/>
            <person name="Halpern A.L."/>
            <person name="Halter G.M."/>
            <person name="Han M.V."/>
            <person name="Heger A."/>
            <person name="Hillier L."/>
            <person name="Hinrichs A.S."/>
            <person name="Holmes I."/>
            <person name="Hoskins R.A."/>
            <person name="Hubisz M.J."/>
            <person name="Hultmark D."/>
            <person name="Huntley M.A."/>
            <person name="Jaffe D.B."/>
            <person name="Jagadeeshan S."/>
            <person name="Jeck W.R."/>
            <person name="Johnson J."/>
            <person name="Jones C.D."/>
            <person name="Jordan W.C."/>
            <person name="Karpen G.H."/>
            <person name="Kataoka E."/>
            <person name="Keightley P.D."/>
            <person name="Kheradpour P."/>
            <person name="Kirkness E.F."/>
            <person name="Koerich L.B."/>
            <person name="Kristiansen K."/>
            <person name="Kudrna D."/>
            <person name="Kulathinal R.J."/>
            <person name="Kumar S."/>
            <person name="Kwok R."/>
            <person name="Lander E."/>
            <person name="Langley C.H."/>
            <person name="Lapoint R."/>
            <person name="Lazzaro B.P."/>
            <person name="Lee S.J."/>
            <person name="Levesque L."/>
            <person name="Li R."/>
            <person name="Lin C.F."/>
            <person name="Lin M.F."/>
            <person name="Lindblad-Toh K."/>
            <person name="Llopart A."/>
            <person name="Long M."/>
            <person name="Low L."/>
            <person name="Lozovsky E."/>
            <person name="Lu J."/>
            <person name="Luo M."/>
            <person name="Machado C.A."/>
            <person name="Makalowski W."/>
            <person name="Marzo M."/>
            <person name="Matsuda M."/>
            <person name="Matzkin L."/>
            <person name="McAllister B."/>
            <person name="McBride C.S."/>
            <person name="McKernan B."/>
            <person name="McKernan K."/>
            <person name="Mendez-Lago M."/>
            <person name="Minx P."/>
            <person name="Mollenhauer M.U."/>
            <person name="Montooth K."/>
            <person name="Mount S.M."/>
            <person name="Mu X."/>
            <person name="Myers E."/>
            <person name="Negre B."/>
            <person name="Newfeld S."/>
            <person name="Nielsen R."/>
            <person name="Noor M.A."/>
            <person name="O'Grady P."/>
            <person name="Pachter L."/>
            <person name="Papaceit M."/>
            <person name="Parisi M.J."/>
            <person name="Parisi M."/>
            <person name="Parts L."/>
            <person name="Pedersen J.S."/>
            <person name="Pesole G."/>
            <person name="Phillippy A.M."/>
            <person name="Ponting C.P."/>
            <person name="Pop M."/>
            <person name="Porcelli D."/>
            <person name="Powell J.R."/>
            <person name="Prohaska S."/>
            <person name="Pruitt K."/>
            <person name="Puig M."/>
            <person name="Quesneville H."/>
            <person name="Ram K.R."/>
            <person name="Rand D."/>
            <person name="Rasmussen M.D."/>
            <person name="Reed L.K."/>
            <person name="Reenan R."/>
            <person name="Reily A."/>
            <person name="Remington K.A."/>
            <person name="Rieger T.T."/>
            <person name="Ritchie M.G."/>
            <person name="Robin C."/>
            <person name="Rogers Y.H."/>
            <person name="Rohde C."/>
            <person name="Rozas J."/>
            <person name="Rubenfield M.J."/>
            <person name="Ruiz A."/>
            <person name="Russo S."/>
            <person name="Salzberg S.L."/>
            <person name="Sanchez-Gracia A."/>
            <person name="Saranga D.J."/>
            <person name="Sato H."/>
            <person name="Schaeffer S.W."/>
            <person name="Schatz M.C."/>
            <person name="Schlenke T."/>
            <person name="Schwartz R."/>
            <person name="Segarra C."/>
            <person name="Singh R.S."/>
            <person name="Sirot L."/>
            <person name="Sirota M."/>
            <person name="Sisneros N.B."/>
            <person name="Smith C.D."/>
            <person name="Smith T.F."/>
            <person name="Spieth J."/>
            <person name="Stage D.E."/>
            <person name="Stark A."/>
            <person name="Stephan W."/>
            <person name="Strausberg R.L."/>
            <person name="Strempel S."/>
            <person name="Sturgill D."/>
            <person name="Sutton G."/>
            <person name="Sutton G.G."/>
            <person name="Tao W."/>
            <person name="Teichmann S."/>
            <person name="Tobari Y.N."/>
            <person name="Tomimura Y."/>
            <person name="Tsolas J.M."/>
            <person name="Valente V.L."/>
            <person name="Venter E."/>
            <person name="Venter J.C."/>
            <person name="Vicario S."/>
            <person name="Vieira F.G."/>
            <person name="Vilella A.J."/>
            <person name="Villasante A."/>
            <person name="Walenz B."/>
            <person name="Wang J."/>
            <person name="Wasserman M."/>
            <person name="Watts T."/>
            <person name="Wilson D."/>
            <person name="Wilson R.K."/>
            <person name="Wing R.A."/>
            <person name="Wolfner M.F."/>
            <person name="Wong A."/>
            <person name="Wong G.K."/>
            <person name="Wu C.I."/>
            <person name="Wu G."/>
            <person name="Yamamoto D."/>
            <person name="Yang H.P."/>
            <person name="Yang S.P."/>
            <person name="Yorke J.A."/>
            <person name="Yoshida K."/>
            <person name="Zdobnov E."/>
            <person name="Zhang P."/>
            <person name="Zhang Y."/>
            <person name="Zimin A.V."/>
            <person name="Baldwin J."/>
            <person name="Abdouelleil A."/>
            <person name="Abdulkadir J."/>
            <person name="Abebe A."/>
            <person name="Abera B."/>
            <person name="Abreu J."/>
            <person name="Acer S.C."/>
            <person name="Aftuck L."/>
            <person name="Alexander A."/>
            <person name="An P."/>
            <person name="Anderson E."/>
            <person name="Anderson S."/>
            <person name="Arachi H."/>
            <person name="Azer M."/>
            <person name="Bachantsang P."/>
            <person name="Barry A."/>
            <person name="Bayul T."/>
            <person name="Berlin A."/>
            <person name="Bessette D."/>
            <person name="Bloom T."/>
            <person name="Blye J."/>
            <person name="Boguslavskiy L."/>
            <person name="Bonnet C."/>
            <person name="Boukhgalter B."/>
            <person name="Bourzgui I."/>
            <person name="Brown A."/>
            <person name="Cahill P."/>
            <person name="Channer S."/>
            <person name="Cheshatsang Y."/>
            <person name="Chuda L."/>
            <person name="Citroen M."/>
            <person name="Collymore A."/>
            <person name="Cooke P."/>
            <person name="Costello M."/>
            <person name="D'Aco K."/>
            <person name="Daza R."/>
            <person name="De Haan G."/>
            <person name="DeGray S."/>
            <person name="DeMaso C."/>
            <person name="Dhargay N."/>
            <person name="Dooley K."/>
            <person name="Dooley E."/>
            <person name="Doricent M."/>
            <person name="Dorje P."/>
            <person name="Dorjee K."/>
            <person name="Dupes A."/>
            <person name="Elong R."/>
            <person name="Falk J."/>
            <person name="Farina A."/>
            <person name="Faro S."/>
            <person name="Ferguson D."/>
            <person name="Fisher S."/>
            <person name="Foley C.D."/>
            <person name="Franke A."/>
            <person name="Friedrich D."/>
            <person name="Gadbois L."/>
            <person name="Gearin G."/>
            <person name="Gearin C.R."/>
            <person name="Giannoukos G."/>
            <person name="Goode T."/>
            <person name="Graham J."/>
            <person name="Grandbois E."/>
            <person name="Grewal S."/>
            <person name="Gyaltsen K."/>
            <person name="Hafez N."/>
            <person name="Hagos B."/>
            <person name="Hall J."/>
            <person name="Henson C."/>
            <person name="Hollinger A."/>
            <person name="Honan T."/>
            <person name="Huard M.D."/>
            <person name="Hughes L."/>
            <person name="Hurhula B."/>
            <person name="Husby M.E."/>
            <person name="Kamat A."/>
            <person name="Kanga B."/>
            <person name="Kashin S."/>
            <person name="Khazanovich D."/>
            <person name="Kisner P."/>
            <person name="Lance K."/>
            <person name="Lara M."/>
            <person name="Lee W."/>
            <person name="Lennon N."/>
            <person name="Letendre F."/>
            <person name="LeVine R."/>
            <person name="Lipovsky A."/>
            <person name="Liu X."/>
            <person name="Liu J."/>
            <person name="Liu S."/>
            <person name="Lokyitsang T."/>
            <person name="Lokyitsang Y."/>
            <person name="Lubonja R."/>
            <person name="Lui A."/>
            <person name="MacDonald P."/>
            <person name="Magnisalis V."/>
            <person name="Maru K."/>
            <person name="Matthews C."/>
            <person name="McCusker W."/>
            <person name="McDonough S."/>
            <person name="Mehta T."/>
            <person name="Meldrim J."/>
            <person name="Meneus L."/>
            <person name="Mihai O."/>
            <person name="Mihalev A."/>
            <person name="Mihova T."/>
            <person name="Mittelman R."/>
            <person name="Mlenga V."/>
            <person name="Montmayeur A."/>
            <person name="Mulrain L."/>
            <person name="Navidi A."/>
            <person name="Naylor J."/>
            <person name="Negash T."/>
            <person name="Nguyen T."/>
            <person name="Nguyen N."/>
            <person name="Nicol R."/>
            <person name="Norbu C."/>
            <person name="Norbu N."/>
            <person name="Novod N."/>
            <person name="O'Neill B."/>
            <person name="Osman S."/>
            <person name="Markiewicz E."/>
            <person name="Oyono O.L."/>
            <person name="Patti C."/>
            <person name="Phunkhang P."/>
            <person name="Pierre F."/>
            <person name="Priest M."/>
            <person name="Raghuraman S."/>
            <person name="Rege F."/>
            <person name="Reyes R."/>
            <person name="Rise C."/>
            <person name="Rogov P."/>
            <person name="Ross K."/>
            <person name="Ryan E."/>
            <person name="Settipalli S."/>
            <person name="Shea T."/>
            <person name="Sherpa N."/>
            <person name="Shi L."/>
            <person name="Shih D."/>
            <person name="Sparrow T."/>
            <person name="Spaulding J."/>
            <person name="Stalker J."/>
            <person name="Stange-Thomann N."/>
            <person name="Stavropoulos S."/>
            <person name="Stone C."/>
            <person name="Strader C."/>
            <person name="Tesfaye S."/>
            <person name="Thomson T."/>
            <person name="Thoulutsang Y."/>
            <person name="Thoulutsang D."/>
            <person name="Topham K."/>
            <person name="Topping I."/>
            <person name="Tsamla T."/>
            <person name="Vassiliev H."/>
            <person name="Vo A."/>
            <person name="Wangchuk T."/>
            <person name="Wangdi T."/>
            <person name="Weiand M."/>
            <person name="Wilkinson J."/>
            <person name="Wilson A."/>
            <person name="Yadav S."/>
            <person name="Young G."/>
            <person name="Yu Q."/>
            <person name="Zembek L."/>
            <person name="Zhong D."/>
            <person name="Zimmer A."/>
            <person name="Zwirko Z."/>
            <person name="Jaffe D.B."/>
            <person name="Alvarez P."/>
            <person name="Brockman W."/>
            <person name="Butler J."/>
            <person name="Chin C."/>
            <person name="Gnerre S."/>
            <person name="Grabherr M."/>
            <person name="Kleber M."/>
            <person name="Mauceli E."/>
            <person name="MacCallum I."/>
        </authorList>
    </citation>
    <scope>NUCLEOTIDE SEQUENCE [LARGE SCALE GENOMIC DNA]</scope>
    <source>
        <strain evidence="6">Tucson 15287-2541.00</strain>
    </source>
</reference>
<dbReference type="InterPro" id="IPR045864">
    <property type="entry name" value="aa-tRNA-synth_II/BPL/LPL"/>
</dbReference>
<dbReference type="OMA" id="YQTHHEQ"/>
<dbReference type="Proteomes" id="UP000001070">
    <property type="component" value="Unassembled WGS sequence"/>
</dbReference>
<dbReference type="SMR" id="B4JIG0"/>
<evidence type="ECO:0000256" key="3">
    <source>
        <dbReference type="SAM" id="Coils"/>
    </source>
</evidence>
<dbReference type="STRING" id="7222.B4JIG0"/>
<dbReference type="GO" id="GO:0005524">
    <property type="term" value="F:ATP binding"/>
    <property type="evidence" value="ECO:0007669"/>
    <property type="project" value="UniProtKB-KW"/>
</dbReference>
<dbReference type="InterPro" id="IPR015866">
    <property type="entry name" value="Ser-tRNA-synth_1_N"/>
</dbReference>
<dbReference type="PhylomeDB" id="B4JIG0"/>
<feature type="domain" description="Aminoacyl-transfer RNA synthetases class-II family profile" evidence="4">
    <location>
        <begin position="201"/>
        <end position="433"/>
    </location>
</feature>
<sequence>MLKLGGVLRKSFFLKRYISALYITGDKANEHYVTIQPFLDFAGTFRDRAALDHSISSRGLNINLETVLSKYKNYQTHHEQLLRLEKERDSITKQLKLLTKSGGSSEQLNALRENGKVLRNDAKELKQKLYPIEDDFIHEFLHLPNSLHSQCPASDVEKLIYMHKPTASRSSTSHLERKDLVHFVNNNCYYLMEQAAHFDVRVMQSLANYFVTRGDFVQTSNPDFVRCVLLEANATPLTHYYLVQEEHLQNKLNTAYLTGCGSFESFLGAMTKLSVYPSVLPMRFVACGRSYNREEALLYGPTPSLYTATQTNAVQSFVATQTADEADTELERVLNLAVDFYKSLDVPFRIVYTPAVSLTASESLRASIEVYAPSLKRYVCLGRISNFGDYVSKRILFSARREKHFDFLHLVGGPVLYTTRLIAALIELGVELPLGTLPGAQAAEPSVEAMTQHQRDLQEFKDLFK</sequence>
<dbReference type="PANTHER" id="PTHR11778">
    <property type="entry name" value="SERYL-TRNA SYNTHETASE"/>
    <property type="match status" value="1"/>
</dbReference>
<dbReference type="InterPro" id="IPR006195">
    <property type="entry name" value="aa-tRNA-synth_II"/>
</dbReference>
<dbReference type="Gene3D" id="1.10.287.40">
    <property type="entry name" value="Serine-tRNA synthetase, tRNA binding domain"/>
    <property type="match status" value="1"/>
</dbReference>
<dbReference type="Pfam" id="PF02403">
    <property type="entry name" value="Seryl_tRNA_N"/>
    <property type="match status" value="1"/>
</dbReference>
<dbReference type="InterPro" id="IPR010978">
    <property type="entry name" value="tRNA-bd_arm"/>
</dbReference>
<dbReference type="OrthoDB" id="24683at2759"/>
<dbReference type="GO" id="GO:0140733">
    <property type="term" value="F:tRNA ligase activator activity"/>
    <property type="evidence" value="ECO:0007669"/>
    <property type="project" value="EnsemblMetazoa"/>
</dbReference>
<dbReference type="GO" id="GO:0000049">
    <property type="term" value="F:tRNA binding"/>
    <property type="evidence" value="ECO:0007669"/>
    <property type="project" value="EnsemblMetazoa"/>
</dbReference>
<evidence type="ECO:0000259" key="4">
    <source>
        <dbReference type="PROSITE" id="PS50862"/>
    </source>
</evidence>
<dbReference type="SUPFAM" id="SSF55681">
    <property type="entry name" value="Class II aaRS and biotin synthetases"/>
    <property type="match status" value="1"/>
</dbReference>
<proteinExistence type="predicted"/>
<organism evidence="6">
    <name type="scientific">Drosophila grimshawi</name>
    <name type="common">Hawaiian fruit fly</name>
    <name type="synonym">Idiomyia grimshawi</name>
    <dbReference type="NCBI Taxonomy" id="7222"/>
    <lineage>
        <taxon>Eukaryota</taxon>
        <taxon>Metazoa</taxon>
        <taxon>Ecdysozoa</taxon>
        <taxon>Arthropoda</taxon>
        <taxon>Hexapoda</taxon>
        <taxon>Insecta</taxon>
        <taxon>Pterygota</taxon>
        <taxon>Neoptera</taxon>
        <taxon>Endopterygota</taxon>
        <taxon>Diptera</taxon>
        <taxon>Brachycera</taxon>
        <taxon>Muscomorpha</taxon>
        <taxon>Ephydroidea</taxon>
        <taxon>Drosophilidae</taxon>
        <taxon>Drosophila</taxon>
        <taxon>Hawaiian Drosophila</taxon>
    </lineage>
</organism>
<protein>
    <submittedName>
        <fullName evidence="5">GH19093</fullName>
    </submittedName>
</protein>
<dbReference type="GO" id="GO:0140715">
    <property type="term" value="C:serine-tRNA ligase complex"/>
    <property type="evidence" value="ECO:0007669"/>
    <property type="project" value="EnsemblMetazoa"/>
</dbReference>
<dbReference type="InterPro" id="IPR002317">
    <property type="entry name" value="Ser-tRNA-ligase_type_1"/>
</dbReference>
<name>B4JIG0_DROGR</name>
<dbReference type="eggNOG" id="KOG2509">
    <property type="taxonomic scope" value="Eukaryota"/>
</dbReference>